<dbReference type="EMBL" id="EAAA01002641">
    <property type="status" value="NOT_ANNOTATED_CDS"/>
    <property type="molecule type" value="Genomic_DNA"/>
</dbReference>
<dbReference type="HOGENOM" id="CLU_2721486_0_0_1"/>
<protein>
    <recommendedName>
        <fullName evidence="3">Set2 Rpb1 interacting domain-containing protein</fullName>
    </recommendedName>
</protein>
<sequence length="72" mass="8403">MGQISTKPLFKSLARKLTHLIQEDIRITSEKGVRKAVKLVINKYFRNKHCTCLDDVNRLDFAYTDAMQFFVP</sequence>
<reference evidence="4" key="4">
    <citation type="submission" date="2025-09" db="UniProtKB">
        <authorList>
            <consortium name="Ensembl"/>
        </authorList>
    </citation>
    <scope>IDENTIFICATION</scope>
</reference>
<dbReference type="Pfam" id="PF08236">
    <property type="entry name" value="SRI"/>
    <property type="match status" value="1"/>
</dbReference>
<dbReference type="GO" id="GO:0006355">
    <property type="term" value="P:regulation of DNA-templated transcription"/>
    <property type="evidence" value="ECO:0007669"/>
    <property type="project" value="InterPro"/>
</dbReference>
<feature type="domain" description="Set2 Rpb1 interacting" evidence="3">
    <location>
        <begin position="2"/>
        <end position="47"/>
    </location>
</feature>
<accession>H2XSD5</accession>
<reference evidence="5" key="1">
    <citation type="journal article" date="2002" name="Science">
        <title>The draft genome of Ciona intestinalis: insights into chordate and vertebrate origins.</title>
        <authorList>
            <person name="Dehal P."/>
            <person name="Satou Y."/>
            <person name="Campbell R.K."/>
            <person name="Chapman J."/>
            <person name="Degnan B."/>
            <person name="De Tomaso A."/>
            <person name="Davidson B."/>
            <person name="Di Gregorio A."/>
            <person name="Gelpke M."/>
            <person name="Goodstein D.M."/>
            <person name="Harafuji N."/>
            <person name="Hastings K.E."/>
            <person name="Ho I."/>
            <person name="Hotta K."/>
            <person name="Huang W."/>
            <person name="Kawashima T."/>
            <person name="Lemaire P."/>
            <person name="Martinez D."/>
            <person name="Meinertzhagen I.A."/>
            <person name="Necula S."/>
            <person name="Nonaka M."/>
            <person name="Putnam N."/>
            <person name="Rash S."/>
            <person name="Saiga H."/>
            <person name="Satake M."/>
            <person name="Terry A."/>
            <person name="Yamada L."/>
            <person name="Wang H.G."/>
            <person name="Awazu S."/>
            <person name="Azumi K."/>
            <person name="Boore J."/>
            <person name="Branno M."/>
            <person name="Chin-Bow S."/>
            <person name="DeSantis R."/>
            <person name="Doyle S."/>
            <person name="Francino P."/>
            <person name="Keys D.N."/>
            <person name="Haga S."/>
            <person name="Hayashi H."/>
            <person name="Hino K."/>
            <person name="Imai K.S."/>
            <person name="Inaba K."/>
            <person name="Kano S."/>
            <person name="Kobayashi K."/>
            <person name="Kobayashi M."/>
            <person name="Lee B.I."/>
            <person name="Makabe K.W."/>
            <person name="Manohar C."/>
            <person name="Matassi G."/>
            <person name="Medina M."/>
            <person name="Mochizuki Y."/>
            <person name="Mount S."/>
            <person name="Morishita T."/>
            <person name="Miura S."/>
            <person name="Nakayama A."/>
            <person name="Nishizaka S."/>
            <person name="Nomoto H."/>
            <person name="Ohta F."/>
            <person name="Oishi K."/>
            <person name="Rigoutsos I."/>
            <person name="Sano M."/>
            <person name="Sasaki A."/>
            <person name="Sasakura Y."/>
            <person name="Shoguchi E."/>
            <person name="Shin-i T."/>
            <person name="Spagnuolo A."/>
            <person name="Stainier D."/>
            <person name="Suzuki M.M."/>
            <person name="Tassy O."/>
            <person name="Takatori N."/>
            <person name="Tokuoka M."/>
            <person name="Yagi K."/>
            <person name="Yoshizaki F."/>
            <person name="Wada S."/>
            <person name="Zhang C."/>
            <person name="Hyatt P.D."/>
            <person name="Larimer F."/>
            <person name="Detter C."/>
            <person name="Doggett N."/>
            <person name="Glavina T."/>
            <person name="Hawkins T."/>
            <person name="Richardson P."/>
            <person name="Lucas S."/>
            <person name="Kohara Y."/>
            <person name="Levine M."/>
            <person name="Satoh N."/>
            <person name="Rokhsar D.S."/>
        </authorList>
    </citation>
    <scope>NUCLEOTIDE SEQUENCE [LARGE SCALE GENOMIC DNA]</scope>
</reference>
<keyword evidence="5" id="KW-1185">Reference proteome</keyword>
<reference evidence="4" key="3">
    <citation type="submission" date="2025-08" db="UniProtKB">
        <authorList>
            <consortium name="Ensembl"/>
        </authorList>
    </citation>
    <scope>IDENTIFICATION</scope>
</reference>
<keyword evidence="2" id="KW-0539">Nucleus</keyword>
<evidence type="ECO:0000313" key="5">
    <source>
        <dbReference type="Proteomes" id="UP000008144"/>
    </source>
</evidence>
<evidence type="ECO:0000313" key="4">
    <source>
        <dbReference type="Ensembl" id="ENSCINP00000032569.1"/>
    </source>
</evidence>
<proteinExistence type="predicted"/>
<comment type="subcellular location">
    <subcellularLocation>
        <location evidence="1">Nucleus</location>
    </subcellularLocation>
</comment>
<organism evidence="4 5">
    <name type="scientific">Ciona intestinalis</name>
    <name type="common">Transparent sea squirt</name>
    <name type="synonym">Ascidia intestinalis</name>
    <dbReference type="NCBI Taxonomy" id="7719"/>
    <lineage>
        <taxon>Eukaryota</taxon>
        <taxon>Metazoa</taxon>
        <taxon>Chordata</taxon>
        <taxon>Tunicata</taxon>
        <taxon>Ascidiacea</taxon>
        <taxon>Phlebobranchia</taxon>
        <taxon>Cionidae</taxon>
        <taxon>Ciona</taxon>
    </lineage>
</organism>
<dbReference type="AlphaFoldDB" id="H2XSD5"/>
<dbReference type="InParanoid" id="H2XSD5"/>
<dbReference type="Ensembl" id="ENSCINT00000031365.1">
    <property type="protein sequence ID" value="ENSCINP00000032569.1"/>
    <property type="gene ID" value="ENSCING00000021726.1"/>
</dbReference>
<evidence type="ECO:0000259" key="3">
    <source>
        <dbReference type="Pfam" id="PF08236"/>
    </source>
</evidence>
<reference evidence="4" key="2">
    <citation type="journal article" date="2008" name="Genome Biol.">
        <title>Improved genome assembly and evidence-based global gene model set for the chordate Ciona intestinalis: new insight into intron and operon populations.</title>
        <authorList>
            <person name="Satou Y."/>
            <person name="Mineta K."/>
            <person name="Ogasawara M."/>
            <person name="Sasakura Y."/>
            <person name="Shoguchi E."/>
            <person name="Ueno K."/>
            <person name="Yamada L."/>
            <person name="Matsumoto J."/>
            <person name="Wasserscheid J."/>
            <person name="Dewar K."/>
            <person name="Wiley G.B."/>
            <person name="Macmil S.L."/>
            <person name="Roe B.A."/>
            <person name="Zeller R.W."/>
            <person name="Hastings K.E."/>
            <person name="Lemaire P."/>
            <person name="Lindquist E."/>
            <person name="Endo T."/>
            <person name="Hotta K."/>
            <person name="Inaba K."/>
        </authorList>
    </citation>
    <scope>NUCLEOTIDE SEQUENCE [LARGE SCALE GENOMIC DNA]</scope>
    <source>
        <strain evidence="4">wild type</strain>
    </source>
</reference>
<evidence type="ECO:0000256" key="1">
    <source>
        <dbReference type="ARBA" id="ARBA00004123"/>
    </source>
</evidence>
<name>H2XSD5_CIOIN</name>
<dbReference type="Proteomes" id="UP000008144">
    <property type="component" value="Chromosome 8"/>
</dbReference>
<dbReference type="GO" id="GO:0005694">
    <property type="term" value="C:chromosome"/>
    <property type="evidence" value="ECO:0007669"/>
    <property type="project" value="InterPro"/>
</dbReference>
<evidence type="ECO:0000256" key="2">
    <source>
        <dbReference type="ARBA" id="ARBA00023242"/>
    </source>
</evidence>
<dbReference type="InterPro" id="IPR013257">
    <property type="entry name" value="SRI"/>
</dbReference>